<accession>A0AAV9NVM8</accession>
<dbReference type="EMBL" id="JAVRRT010000023">
    <property type="protein sequence ID" value="KAK5163747.1"/>
    <property type="molecule type" value="Genomic_DNA"/>
</dbReference>
<dbReference type="AlphaFoldDB" id="A0AAV9NVM8"/>
<name>A0AAV9NVM8_9PEZI</name>
<reference evidence="2 3" key="1">
    <citation type="submission" date="2023-08" db="EMBL/GenBank/DDBJ databases">
        <title>Black Yeasts Isolated from many extreme environments.</title>
        <authorList>
            <person name="Coleine C."/>
            <person name="Stajich J.E."/>
            <person name="Selbmann L."/>
        </authorList>
    </citation>
    <scope>NUCLEOTIDE SEQUENCE [LARGE SCALE GENOMIC DNA]</scope>
    <source>
        <strain evidence="2 3">CCFEE 5935</strain>
    </source>
</reference>
<sequence length="70" mass="7775">MNRYKPGGRSQASATTLCQKCLKKGHYSYECTASQQDRPYTSRPSRTQQLLNPKLAPKITEASPTTEAAK</sequence>
<evidence type="ECO:0000313" key="3">
    <source>
        <dbReference type="Proteomes" id="UP001337655"/>
    </source>
</evidence>
<gene>
    <name evidence="2" type="ORF">LTR77_010420</name>
</gene>
<dbReference type="GO" id="GO:0008270">
    <property type="term" value="F:zinc ion binding"/>
    <property type="evidence" value="ECO:0007669"/>
    <property type="project" value="InterPro"/>
</dbReference>
<dbReference type="Proteomes" id="UP001337655">
    <property type="component" value="Unassembled WGS sequence"/>
</dbReference>
<organism evidence="2 3">
    <name type="scientific">Saxophila tyrrhenica</name>
    <dbReference type="NCBI Taxonomy" id="1690608"/>
    <lineage>
        <taxon>Eukaryota</taxon>
        <taxon>Fungi</taxon>
        <taxon>Dikarya</taxon>
        <taxon>Ascomycota</taxon>
        <taxon>Pezizomycotina</taxon>
        <taxon>Dothideomycetes</taxon>
        <taxon>Dothideomycetidae</taxon>
        <taxon>Mycosphaerellales</taxon>
        <taxon>Extremaceae</taxon>
        <taxon>Saxophila</taxon>
    </lineage>
</organism>
<comment type="caution">
    <text evidence="2">The sequence shown here is derived from an EMBL/GenBank/DDBJ whole genome shotgun (WGS) entry which is preliminary data.</text>
</comment>
<dbReference type="Pfam" id="PF13917">
    <property type="entry name" value="zf-CCHC_3"/>
    <property type="match status" value="1"/>
</dbReference>
<feature type="region of interest" description="Disordered" evidence="1">
    <location>
        <begin position="33"/>
        <end position="70"/>
    </location>
</feature>
<evidence type="ECO:0008006" key="4">
    <source>
        <dbReference type="Google" id="ProtNLM"/>
    </source>
</evidence>
<dbReference type="GeneID" id="89931748"/>
<keyword evidence="3" id="KW-1185">Reference proteome</keyword>
<evidence type="ECO:0000313" key="2">
    <source>
        <dbReference type="EMBL" id="KAK5163747.1"/>
    </source>
</evidence>
<dbReference type="GO" id="GO:0003676">
    <property type="term" value="F:nucleic acid binding"/>
    <property type="evidence" value="ECO:0007669"/>
    <property type="project" value="InterPro"/>
</dbReference>
<evidence type="ECO:0000256" key="1">
    <source>
        <dbReference type="SAM" id="MobiDB-lite"/>
    </source>
</evidence>
<dbReference type="RefSeq" id="XP_064654149.1">
    <property type="nucleotide sequence ID" value="XM_064807640.1"/>
</dbReference>
<protein>
    <recommendedName>
        <fullName evidence="4">Zinc knuckle-domain-containing protein</fullName>
    </recommendedName>
</protein>
<dbReference type="SUPFAM" id="SSF57756">
    <property type="entry name" value="Retrovirus zinc finger-like domains"/>
    <property type="match status" value="1"/>
</dbReference>
<dbReference type="InterPro" id="IPR036875">
    <property type="entry name" value="Znf_CCHC_sf"/>
</dbReference>
<proteinExistence type="predicted"/>
<feature type="compositionally biased region" description="Polar residues" evidence="1">
    <location>
        <begin position="33"/>
        <end position="51"/>
    </location>
</feature>